<evidence type="ECO:0000256" key="1">
    <source>
        <dbReference type="SAM" id="MobiDB-lite"/>
    </source>
</evidence>
<accession>A0A834NZC6</accession>
<dbReference type="AlphaFoldDB" id="A0A834NZC6"/>
<evidence type="ECO:0000313" key="3">
    <source>
        <dbReference type="Proteomes" id="UP000600918"/>
    </source>
</evidence>
<proteinExistence type="predicted"/>
<feature type="region of interest" description="Disordered" evidence="1">
    <location>
        <begin position="1"/>
        <end position="53"/>
    </location>
</feature>
<protein>
    <submittedName>
        <fullName evidence="2">Uncharacterized protein</fullName>
    </submittedName>
</protein>
<keyword evidence="3" id="KW-1185">Reference proteome</keyword>
<sequence>MRDRSTEARKGVNSSSGVHEQPTLVCLQDSNIKNSTVGGDKNGDNKKHTGRRATSVNADFRELFPIGNILFLSGS</sequence>
<name>A0A834NZC6_VESPE</name>
<organism evidence="2 3">
    <name type="scientific">Vespula pensylvanica</name>
    <name type="common">Western yellow jacket</name>
    <name type="synonym">Wasp</name>
    <dbReference type="NCBI Taxonomy" id="30213"/>
    <lineage>
        <taxon>Eukaryota</taxon>
        <taxon>Metazoa</taxon>
        <taxon>Ecdysozoa</taxon>
        <taxon>Arthropoda</taxon>
        <taxon>Hexapoda</taxon>
        <taxon>Insecta</taxon>
        <taxon>Pterygota</taxon>
        <taxon>Neoptera</taxon>
        <taxon>Endopterygota</taxon>
        <taxon>Hymenoptera</taxon>
        <taxon>Apocrita</taxon>
        <taxon>Aculeata</taxon>
        <taxon>Vespoidea</taxon>
        <taxon>Vespidae</taxon>
        <taxon>Vespinae</taxon>
        <taxon>Vespula</taxon>
    </lineage>
</organism>
<comment type="caution">
    <text evidence="2">The sequence shown here is derived from an EMBL/GenBank/DDBJ whole genome shotgun (WGS) entry which is preliminary data.</text>
</comment>
<dbReference type="Proteomes" id="UP000600918">
    <property type="component" value="Unassembled WGS sequence"/>
</dbReference>
<feature type="compositionally biased region" description="Basic and acidic residues" evidence="1">
    <location>
        <begin position="1"/>
        <end position="10"/>
    </location>
</feature>
<dbReference type="EMBL" id="JACSDY010000008">
    <property type="protein sequence ID" value="KAF7421895.1"/>
    <property type="molecule type" value="Genomic_DNA"/>
</dbReference>
<gene>
    <name evidence="2" type="ORF">H0235_009731</name>
</gene>
<evidence type="ECO:0000313" key="2">
    <source>
        <dbReference type="EMBL" id="KAF7421895.1"/>
    </source>
</evidence>
<feature type="compositionally biased region" description="Polar residues" evidence="1">
    <location>
        <begin position="28"/>
        <end position="37"/>
    </location>
</feature>
<reference evidence="2" key="1">
    <citation type="journal article" date="2020" name="G3 (Bethesda)">
        <title>High-Quality Assemblies for Three Invasive Social Wasps from the &lt;i&gt;Vespula&lt;/i&gt; Genus.</title>
        <authorList>
            <person name="Harrop T.W.R."/>
            <person name="Guhlin J."/>
            <person name="McLaughlin G.M."/>
            <person name="Permina E."/>
            <person name="Stockwell P."/>
            <person name="Gilligan J."/>
            <person name="Le Lec M.F."/>
            <person name="Gruber M.A.M."/>
            <person name="Quinn O."/>
            <person name="Lovegrove M."/>
            <person name="Duncan E.J."/>
            <person name="Remnant E.J."/>
            <person name="Van Eeckhoven J."/>
            <person name="Graham B."/>
            <person name="Knapp R.A."/>
            <person name="Langford K.W."/>
            <person name="Kronenberg Z."/>
            <person name="Press M.O."/>
            <person name="Eacker S.M."/>
            <person name="Wilson-Rankin E.E."/>
            <person name="Purcell J."/>
            <person name="Lester P.J."/>
            <person name="Dearden P.K."/>
        </authorList>
    </citation>
    <scope>NUCLEOTIDE SEQUENCE</scope>
    <source>
        <strain evidence="2">Volc-1</strain>
    </source>
</reference>